<accession>A0A238J6R8</accession>
<dbReference type="EMBL" id="FXXP01000001">
    <property type="protein sequence ID" value="SMX26033.1"/>
    <property type="molecule type" value="Genomic_DNA"/>
</dbReference>
<keyword evidence="3" id="KW-1185">Reference proteome</keyword>
<keyword evidence="1" id="KW-0472">Membrane</keyword>
<protein>
    <recommendedName>
        <fullName evidence="4">General secretion pathway protein L</fullName>
    </recommendedName>
</protein>
<keyword evidence="1" id="KW-0812">Transmembrane</keyword>
<gene>
    <name evidence="2" type="ORF">TRP8649_00105</name>
</gene>
<proteinExistence type="predicted"/>
<name>A0A238J6R8_9RHOB</name>
<dbReference type="InterPro" id="IPR007813">
    <property type="entry name" value="PilN"/>
</dbReference>
<evidence type="ECO:0000256" key="1">
    <source>
        <dbReference type="SAM" id="Phobius"/>
    </source>
</evidence>
<feature type="transmembrane region" description="Helical" evidence="1">
    <location>
        <begin position="184"/>
        <end position="203"/>
    </location>
</feature>
<dbReference type="OrthoDB" id="7866441at2"/>
<organism evidence="2 3">
    <name type="scientific">Pelagimonas phthalicica</name>
    <dbReference type="NCBI Taxonomy" id="1037362"/>
    <lineage>
        <taxon>Bacteria</taxon>
        <taxon>Pseudomonadati</taxon>
        <taxon>Pseudomonadota</taxon>
        <taxon>Alphaproteobacteria</taxon>
        <taxon>Rhodobacterales</taxon>
        <taxon>Roseobacteraceae</taxon>
        <taxon>Pelagimonas</taxon>
    </lineage>
</organism>
<dbReference type="Pfam" id="PF05137">
    <property type="entry name" value="PilN"/>
    <property type="match status" value="1"/>
</dbReference>
<dbReference type="AlphaFoldDB" id="A0A238J6R8"/>
<dbReference type="RefSeq" id="WP_133840740.1">
    <property type="nucleotide sequence ID" value="NZ_FXXP01000001.1"/>
</dbReference>
<evidence type="ECO:0000313" key="2">
    <source>
        <dbReference type="EMBL" id="SMX26033.1"/>
    </source>
</evidence>
<evidence type="ECO:0008006" key="4">
    <source>
        <dbReference type="Google" id="ProtNLM"/>
    </source>
</evidence>
<reference evidence="3" key="1">
    <citation type="submission" date="2017-05" db="EMBL/GenBank/DDBJ databases">
        <authorList>
            <person name="Rodrigo-Torres L."/>
            <person name="Arahal R. D."/>
            <person name="Lucena T."/>
        </authorList>
    </citation>
    <scope>NUCLEOTIDE SEQUENCE [LARGE SCALE GENOMIC DNA]</scope>
    <source>
        <strain evidence="3">CECT 8649</strain>
    </source>
</reference>
<keyword evidence="1" id="KW-1133">Transmembrane helix</keyword>
<sequence length="332" mass="36867">MNGRTPSRIGAALAARLSVLAPDWLAAMFWGLPLATKIVAVEGKAGKRQVSIALLNGQEAPPSRPHKMVVDLHVPISLVLERKISAPRTAWRRLHALSMLDLRQRTPFGPTDVYAQLAPPQIEDEQLTASQWVVLRHEAETWRKALLANGMKLRRLFVLGNSSPIADFTNEIAPSSNRIRTVNAALFICILGAGFIGWLYPAWHAQQQTEALKHRRDLLRQEAISLRVKVEGLRQRDQERAMFLDTILKRPLLVDNLRHVTVSLPDEVWISSLQFQPERIILNGESSGSAAQLVLDLGERRGLSNPRLSGPVSKTPSGAERFQITLDLGAGK</sequence>
<evidence type="ECO:0000313" key="3">
    <source>
        <dbReference type="Proteomes" id="UP000225972"/>
    </source>
</evidence>
<dbReference type="Proteomes" id="UP000225972">
    <property type="component" value="Unassembled WGS sequence"/>
</dbReference>